<dbReference type="InterPro" id="IPR033121">
    <property type="entry name" value="PEPTIDASE_A1"/>
</dbReference>
<keyword evidence="5" id="KW-0378">Hydrolase</keyword>
<keyword evidence="2" id="KW-0472">Membrane</keyword>
<dbReference type="AlphaFoldDB" id="A0A6A6HKN1"/>
<dbReference type="EMBL" id="ML991775">
    <property type="protein sequence ID" value="KAF2238695.1"/>
    <property type="molecule type" value="Genomic_DNA"/>
</dbReference>
<accession>A0A6A6HKN1</accession>
<protein>
    <submittedName>
        <fullName evidence="5">Acid protease</fullName>
    </submittedName>
</protein>
<dbReference type="InterPro" id="IPR034164">
    <property type="entry name" value="Pepsin-like_dom"/>
</dbReference>
<keyword evidence="6" id="KW-1185">Reference proteome</keyword>
<proteinExistence type="predicted"/>
<dbReference type="PROSITE" id="PS51767">
    <property type="entry name" value="PEPTIDASE_A1"/>
    <property type="match status" value="1"/>
</dbReference>
<feature type="transmembrane region" description="Helical" evidence="2">
    <location>
        <begin position="430"/>
        <end position="452"/>
    </location>
</feature>
<dbReference type="Pfam" id="PF00026">
    <property type="entry name" value="Asp"/>
    <property type="match status" value="1"/>
</dbReference>
<gene>
    <name evidence="5" type="ORF">EV356DRAFT_268714</name>
</gene>
<keyword evidence="3" id="KW-0732">Signal</keyword>
<dbReference type="Gene3D" id="2.40.70.10">
    <property type="entry name" value="Acid Proteases"/>
    <property type="match status" value="2"/>
</dbReference>
<feature type="compositionally biased region" description="Low complexity" evidence="1">
    <location>
        <begin position="612"/>
        <end position="633"/>
    </location>
</feature>
<feature type="compositionally biased region" description="Polar residues" evidence="1">
    <location>
        <begin position="634"/>
        <end position="647"/>
    </location>
</feature>
<evidence type="ECO:0000256" key="3">
    <source>
        <dbReference type="SAM" id="SignalP"/>
    </source>
</evidence>
<dbReference type="CDD" id="cd05471">
    <property type="entry name" value="pepsin_like"/>
    <property type="match status" value="1"/>
</dbReference>
<evidence type="ECO:0000313" key="5">
    <source>
        <dbReference type="EMBL" id="KAF2238695.1"/>
    </source>
</evidence>
<dbReference type="GO" id="GO:0006508">
    <property type="term" value="P:proteolysis"/>
    <property type="evidence" value="ECO:0007669"/>
    <property type="project" value="UniProtKB-KW"/>
</dbReference>
<feature type="compositionally biased region" description="Low complexity" evidence="1">
    <location>
        <begin position="413"/>
        <end position="422"/>
    </location>
</feature>
<evidence type="ECO:0000313" key="6">
    <source>
        <dbReference type="Proteomes" id="UP000800092"/>
    </source>
</evidence>
<evidence type="ECO:0000259" key="4">
    <source>
        <dbReference type="PROSITE" id="PS51767"/>
    </source>
</evidence>
<feature type="domain" description="Peptidase A1" evidence="4">
    <location>
        <begin position="45"/>
        <end position="388"/>
    </location>
</feature>
<name>A0A6A6HKN1_VIRVR</name>
<dbReference type="GO" id="GO:0008233">
    <property type="term" value="F:peptidase activity"/>
    <property type="evidence" value="ECO:0007669"/>
    <property type="project" value="UniProtKB-KW"/>
</dbReference>
<feature type="signal peptide" evidence="3">
    <location>
        <begin position="1"/>
        <end position="22"/>
    </location>
</feature>
<feature type="region of interest" description="Disordered" evidence="1">
    <location>
        <begin position="560"/>
        <end position="715"/>
    </location>
</feature>
<dbReference type="SUPFAM" id="SSF50630">
    <property type="entry name" value="Acid proteases"/>
    <property type="match status" value="1"/>
</dbReference>
<dbReference type="Proteomes" id="UP000800092">
    <property type="component" value="Unassembled WGS sequence"/>
</dbReference>
<feature type="compositionally biased region" description="Low complexity" evidence="1">
    <location>
        <begin position="649"/>
        <end position="675"/>
    </location>
</feature>
<dbReference type="InterPro" id="IPR021109">
    <property type="entry name" value="Peptidase_aspartic_dom_sf"/>
</dbReference>
<evidence type="ECO:0000256" key="2">
    <source>
        <dbReference type="SAM" id="Phobius"/>
    </source>
</evidence>
<sequence>MIFGVSFPFVLCISAFLKTAAGQDAIPALSVPASQYWDGIDGPWSTFWVAVGTPPQQVRVLPSTSGDHNALWVVLTEGCTSQDPSTCAQDRTVFNPNTSSTWDAIGLFQLGLREEAYLGYNVTDDNAEFANETFTLGNNNGLPTIGDSVVQGFATKDFYMGALGLAARAINVSSFNAPQPSVLQALRNQGNIPSLSWGYTAGNQFADPPTFGSLTLGGYDNSRLMSSGVTVPFGSDQSRDLLIGVQSISSDNTQFLSTGVYAFVDSLVAELWLPQDTCEAFERAFGLTWNDTAELYLVNDSLHDTLTSQNPSITFQVGPASSSSSGSVQIVLPYNAFDLSISPPYVSSSSRYFPLKRAQNSTQYTLGRTFLQYAYVVADYERSQFSVYQAQFPPTSMPQNLTAIYPPGQGPNGSSSSGSSSKKSGLGSGAIAGIAVGVVVLIVGAALLLFFLRRRRTNKTKIAELPANSVGGVARQEDSTYQKPELDATEFVRPELEARTKAELAAGDPKMKPEFYGGDGSTTDFSQAYEMDSLDPKSYARNELPGSPGHMFAHELPAEDVLPPELPTPPALSSRGSTSSSARGSRRSPIPRSGIMHQSSTVSRSSSGIPQSSMMHQSSVASRSSSGAPQSSVMHQSSTASRSSGHPQSAPTHHSASVSSASGAAQSSSGTHHASIISPIAGPPEASRDPNFPPLSFSRSPPPRREPFAPRPPPK</sequence>
<feature type="region of interest" description="Disordered" evidence="1">
    <location>
        <begin position="399"/>
        <end position="422"/>
    </location>
</feature>
<feature type="compositionally biased region" description="Low complexity" evidence="1">
    <location>
        <begin position="573"/>
        <end position="595"/>
    </location>
</feature>
<dbReference type="OrthoDB" id="4074350at2759"/>
<keyword evidence="5" id="KW-0645">Protease</keyword>
<keyword evidence="2" id="KW-1133">Transmembrane helix</keyword>
<feature type="chain" id="PRO_5025496276" evidence="3">
    <location>
        <begin position="23"/>
        <end position="715"/>
    </location>
</feature>
<keyword evidence="2" id="KW-0812">Transmembrane</keyword>
<organism evidence="5 6">
    <name type="scientific">Viridothelium virens</name>
    <name type="common">Speckled blister lichen</name>
    <name type="synonym">Trypethelium virens</name>
    <dbReference type="NCBI Taxonomy" id="1048519"/>
    <lineage>
        <taxon>Eukaryota</taxon>
        <taxon>Fungi</taxon>
        <taxon>Dikarya</taxon>
        <taxon>Ascomycota</taxon>
        <taxon>Pezizomycotina</taxon>
        <taxon>Dothideomycetes</taxon>
        <taxon>Dothideomycetes incertae sedis</taxon>
        <taxon>Trypetheliales</taxon>
        <taxon>Trypetheliaceae</taxon>
        <taxon>Viridothelium</taxon>
    </lineage>
</organism>
<feature type="compositionally biased region" description="Polar residues" evidence="1">
    <location>
        <begin position="596"/>
        <end position="611"/>
    </location>
</feature>
<reference evidence="5" key="1">
    <citation type="journal article" date="2020" name="Stud. Mycol.">
        <title>101 Dothideomycetes genomes: a test case for predicting lifestyles and emergence of pathogens.</title>
        <authorList>
            <person name="Haridas S."/>
            <person name="Albert R."/>
            <person name="Binder M."/>
            <person name="Bloem J."/>
            <person name="Labutti K."/>
            <person name="Salamov A."/>
            <person name="Andreopoulos B."/>
            <person name="Baker S."/>
            <person name="Barry K."/>
            <person name="Bills G."/>
            <person name="Bluhm B."/>
            <person name="Cannon C."/>
            <person name="Castanera R."/>
            <person name="Culley D."/>
            <person name="Daum C."/>
            <person name="Ezra D."/>
            <person name="Gonzalez J."/>
            <person name="Henrissat B."/>
            <person name="Kuo A."/>
            <person name="Liang C."/>
            <person name="Lipzen A."/>
            <person name="Lutzoni F."/>
            <person name="Magnuson J."/>
            <person name="Mondo S."/>
            <person name="Nolan M."/>
            <person name="Ohm R."/>
            <person name="Pangilinan J."/>
            <person name="Park H.-J."/>
            <person name="Ramirez L."/>
            <person name="Alfaro M."/>
            <person name="Sun H."/>
            <person name="Tritt A."/>
            <person name="Yoshinaga Y."/>
            <person name="Zwiers L.-H."/>
            <person name="Turgeon B."/>
            <person name="Goodwin S."/>
            <person name="Spatafora J."/>
            <person name="Crous P."/>
            <person name="Grigoriev I."/>
        </authorList>
    </citation>
    <scope>NUCLEOTIDE SEQUENCE</scope>
    <source>
        <strain evidence="5">Tuck. ex Michener</strain>
    </source>
</reference>
<evidence type="ECO:0000256" key="1">
    <source>
        <dbReference type="SAM" id="MobiDB-lite"/>
    </source>
</evidence>